<dbReference type="PROSITE" id="PS50112">
    <property type="entry name" value="PAS"/>
    <property type="match status" value="1"/>
</dbReference>
<reference evidence="2" key="1">
    <citation type="journal article" date="2015" name="Nature">
        <title>Complex archaea that bridge the gap between prokaryotes and eukaryotes.</title>
        <authorList>
            <person name="Spang A."/>
            <person name="Saw J.H."/>
            <person name="Jorgensen S.L."/>
            <person name="Zaremba-Niedzwiedzka K."/>
            <person name="Martijn J."/>
            <person name="Lind A.E."/>
            <person name="van Eijk R."/>
            <person name="Schleper C."/>
            <person name="Guy L."/>
            <person name="Ettema T.J."/>
        </authorList>
    </citation>
    <scope>NUCLEOTIDE SEQUENCE</scope>
</reference>
<dbReference type="SUPFAM" id="SSF55785">
    <property type="entry name" value="PYP-like sensor domain (PAS domain)"/>
    <property type="match status" value="1"/>
</dbReference>
<dbReference type="EMBL" id="LAZR01007180">
    <property type="protein sequence ID" value="KKM86920.1"/>
    <property type="molecule type" value="Genomic_DNA"/>
</dbReference>
<organism evidence="2">
    <name type="scientific">marine sediment metagenome</name>
    <dbReference type="NCBI Taxonomy" id="412755"/>
    <lineage>
        <taxon>unclassified sequences</taxon>
        <taxon>metagenomes</taxon>
        <taxon>ecological metagenomes</taxon>
    </lineage>
</organism>
<evidence type="ECO:0000313" key="2">
    <source>
        <dbReference type="EMBL" id="KKM86920.1"/>
    </source>
</evidence>
<dbReference type="InterPro" id="IPR000014">
    <property type="entry name" value="PAS"/>
</dbReference>
<name>A0A0F9NDW8_9ZZZZ</name>
<accession>A0A0F9NDW8</accession>
<dbReference type="CDD" id="cd00130">
    <property type="entry name" value="PAS"/>
    <property type="match status" value="1"/>
</dbReference>
<protein>
    <recommendedName>
        <fullName evidence="1">PAS domain-containing protein</fullName>
    </recommendedName>
</protein>
<dbReference type="InterPro" id="IPR035965">
    <property type="entry name" value="PAS-like_dom_sf"/>
</dbReference>
<gene>
    <name evidence="2" type="ORF">LCGC14_1274140</name>
</gene>
<dbReference type="Pfam" id="PF08447">
    <property type="entry name" value="PAS_3"/>
    <property type="match status" value="1"/>
</dbReference>
<dbReference type="SMART" id="SM00091">
    <property type="entry name" value="PAS"/>
    <property type="match status" value="1"/>
</dbReference>
<comment type="caution">
    <text evidence="2">The sequence shown here is derived from an EMBL/GenBank/DDBJ whole genome shotgun (WGS) entry which is preliminary data.</text>
</comment>
<dbReference type="InterPro" id="IPR013655">
    <property type="entry name" value="PAS_fold_3"/>
</dbReference>
<proteinExistence type="predicted"/>
<dbReference type="Gene3D" id="3.30.450.20">
    <property type="entry name" value="PAS domain"/>
    <property type="match status" value="1"/>
</dbReference>
<dbReference type="NCBIfam" id="TIGR00229">
    <property type="entry name" value="sensory_box"/>
    <property type="match status" value="1"/>
</dbReference>
<sequence>MSKVVNNGEFPTKLKDDQFLRFADNSTMGILIIQRGYLKYFNKKFRDIFGYSAEEISNWKKREFYKIVHPEDLQKILKQFKIEDSKTVSVRFRGIIKQGKIINIENYICQIKYKNNTAFLSSYVVLNNSVENNNSIIEKIKIEIELPDKYEEYFKYFKTYFNISKKECIEIIIKKEIESRNDDLGIF</sequence>
<evidence type="ECO:0000259" key="1">
    <source>
        <dbReference type="PROSITE" id="PS50112"/>
    </source>
</evidence>
<dbReference type="AlphaFoldDB" id="A0A0F9NDW8"/>
<feature type="domain" description="PAS" evidence="1">
    <location>
        <begin position="36"/>
        <end position="81"/>
    </location>
</feature>